<gene>
    <name evidence="2" type="ORF">ACFQE1_16605</name>
</gene>
<proteinExistence type="predicted"/>
<keyword evidence="3" id="KW-1185">Reference proteome</keyword>
<dbReference type="Proteomes" id="UP001596328">
    <property type="component" value="Unassembled WGS sequence"/>
</dbReference>
<sequence>MAFRRGTAPGAGTRIRVPGPGCGFPSSGADPVTSIPPPSEPPAMNHERSRDLYDRALSVLPGGVNSLTRKAEG</sequence>
<dbReference type="AlphaFoldDB" id="A0ABD5S366"/>
<reference evidence="2 3" key="1">
    <citation type="journal article" date="2019" name="Int. J. Syst. Evol. Microbiol.">
        <title>The Global Catalogue of Microorganisms (GCM) 10K type strain sequencing project: providing services to taxonomists for standard genome sequencing and annotation.</title>
        <authorList>
            <consortium name="The Broad Institute Genomics Platform"/>
            <consortium name="The Broad Institute Genome Sequencing Center for Infectious Disease"/>
            <person name="Wu L."/>
            <person name="Ma J."/>
        </authorList>
    </citation>
    <scope>NUCLEOTIDE SEQUENCE [LARGE SCALE GENOMIC DNA]</scope>
    <source>
        <strain evidence="2 3">NBRC 111368</strain>
    </source>
</reference>
<comment type="caution">
    <text evidence="2">The sequence shown here is derived from an EMBL/GenBank/DDBJ whole genome shotgun (WGS) entry which is preliminary data.</text>
</comment>
<evidence type="ECO:0000256" key="1">
    <source>
        <dbReference type="SAM" id="MobiDB-lite"/>
    </source>
</evidence>
<dbReference type="EMBL" id="JBHSWU010000799">
    <property type="protein sequence ID" value="MFC6725956.1"/>
    <property type="molecule type" value="Genomic_DNA"/>
</dbReference>
<accession>A0ABD5S366</accession>
<name>A0ABD5S366_9EURY</name>
<feature type="non-terminal residue" evidence="2">
    <location>
        <position position="73"/>
    </location>
</feature>
<protein>
    <submittedName>
        <fullName evidence="2">Uncharacterized protein</fullName>
    </submittedName>
</protein>
<organism evidence="2 3">
    <name type="scientific">Halobium palmae</name>
    <dbReference type="NCBI Taxonomy" id="1776492"/>
    <lineage>
        <taxon>Archaea</taxon>
        <taxon>Methanobacteriati</taxon>
        <taxon>Methanobacteriota</taxon>
        <taxon>Stenosarchaea group</taxon>
        <taxon>Halobacteria</taxon>
        <taxon>Halobacteriales</taxon>
        <taxon>Haloferacaceae</taxon>
        <taxon>Halobium</taxon>
    </lineage>
</organism>
<feature type="region of interest" description="Disordered" evidence="1">
    <location>
        <begin position="1"/>
        <end position="51"/>
    </location>
</feature>
<evidence type="ECO:0000313" key="3">
    <source>
        <dbReference type="Proteomes" id="UP001596328"/>
    </source>
</evidence>
<evidence type="ECO:0000313" key="2">
    <source>
        <dbReference type="EMBL" id="MFC6725956.1"/>
    </source>
</evidence>